<feature type="domain" description="Major facilitator superfamily (MFS) profile" evidence="9">
    <location>
        <begin position="110"/>
        <end position="497"/>
    </location>
</feature>
<feature type="transmembrane region" description="Helical" evidence="8">
    <location>
        <begin position="234"/>
        <end position="250"/>
    </location>
</feature>
<dbReference type="AlphaFoldDB" id="W6MII9"/>
<evidence type="ECO:0000256" key="5">
    <source>
        <dbReference type="ARBA" id="ARBA00022989"/>
    </source>
</evidence>
<dbReference type="InterPro" id="IPR036259">
    <property type="entry name" value="MFS_trans_sf"/>
</dbReference>
<dbReference type="Proteomes" id="UP000019384">
    <property type="component" value="Unassembled WGS sequence"/>
</dbReference>
<evidence type="ECO:0000256" key="8">
    <source>
        <dbReference type="SAM" id="Phobius"/>
    </source>
</evidence>
<feature type="transmembrane region" description="Helical" evidence="8">
    <location>
        <begin position="314"/>
        <end position="336"/>
    </location>
</feature>
<feature type="transmembrane region" description="Helical" evidence="8">
    <location>
        <begin position="107"/>
        <end position="124"/>
    </location>
</feature>
<accession>W6MII9</accession>
<evidence type="ECO:0000256" key="3">
    <source>
        <dbReference type="ARBA" id="ARBA00022448"/>
    </source>
</evidence>
<evidence type="ECO:0000256" key="1">
    <source>
        <dbReference type="ARBA" id="ARBA00004127"/>
    </source>
</evidence>
<feature type="transmembrane region" description="Helical" evidence="8">
    <location>
        <begin position="171"/>
        <end position="191"/>
    </location>
</feature>
<comment type="subcellular location">
    <subcellularLocation>
        <location evidence="1">Endomembrane system</location>
        <topology evidence="1">Multi-pass membrane protein</topology>
    </subcellularLocation>
</comment>
<feature type="transmembrane region" description="Helical" evidence="8">
    <location>
        <begin position="442"/>
        <end position="463"/>
    </location>
</feature>
<evidence type="ECO:0000256" key="2">
    <source>
        <dbReference type="ARBA" id="ARBA00008335"/>
    </source>
</evidence>
<evidence type="ECO:0000256" key="7">
    <source>
        <dbReference type="SAM" id="MobiDB-lite"/>
    </source>
</evidence>
<keyword evidence="11" id="KW-1185">Reference proteome</keyword>
<reference evidence="10" key="2">
    <citation type="submission" date="2014-02" db="EMBL/GenBank/DDBJ databases">
        <title>Complete DNA sequence of /Kuraishia capsulata/ illustrates novel genomic features among budding yeasts (/Saccharomycotina/).</title>
        <authorList>
            <person name="Morales L."/>
            <person name="Noel B."/>
            <person name="Porcel B."/>
            <person name="Marcet-Houben M."/>
            <person name="Hullo M-F."/>
            <person name="Sacerdot C."/>
            <person name="Tekaia F."/>
            <person name="Leh-Louis V."/>
            <person name="Despons L."/>
            <person name="Khanna V."/>
            <person name="Aury J-M."/>
            <person name="Barbe V."/>
            <person name="Couloux A."/>
            <person name="Labadie K."/>
            <person name="Pelletier E."/>
            <person name="Souciet J-L."/>
            <person name="Boekhout T."/>
            <person name="Gabaldon T."/>
            <person name="Wincker P."/>
            <person name="Dujon B."/>
        </authorList>
    </citation>
    <scope>NUCLEOTIDE SEQUENCE</scope>
    <source>
        <strain evidence="10">CBS 1993</strain>
    </source>
</reference>
<feature type="transmembrane region" description="Helical" evidence="8">
    <location>
        <begin position="197"/>
        <end position="222"/>
    </location>
</feature>
<feature type="transmembrane region" description="Helical" evidence="8">
    <location>
        <begin position="383"/>
        <end position="401"/>
    </location>
</feature>
<dbReference type="EMBL" id="HG793126">
    <property type="protein sequence ID" value="CDK25723.1"/>
    <property type="molecule type" value="Genomic_DNA"/>
</dbReference>
<dbReference type="InterPro" id="IPR051788">
    <property type="entry name" value="MFS_Transporter"/>
</dbReference>
<feature type="transmembrane region" description="Helical" evidence="8">
    <location>
        <begin position="407"/>
        <end position="430"/>
    </location>
</feature>
<feature type="transmembrane region" description="Helical" evidence="8">
    <location>
        <begin position="475"/>
        <end position="496"/>
    </location>
</feature>
<feature type="region of interest" description="Disordered" evidence="7">
    <location>
        <begin position="1"/>
        <end position="53"/>
    </location>
</feature>
<feature type="transmembrane region" description="Helical" evidence="8">
    <location>
        <begin position="262"/>
        <end position="282"/>
    </location>
</feature>
<comment type="similarity">
    <text evidence="2">Belongs to the major facilitator superfamily.</text>
</comment>
<dbReference type="InterPro" id="IPR011701">
    <property type="entry name" value="MFS"/>
</dbReference>
<dbReference type="SUPFAM" id="SSF103473">
    <property type="entry name" value="MFS general substrate transporter"/>
    <property type="match status" value="1"/>
</dbReference>
<evidence type="ECO:0000259" key="9">
    <source>
        <dbReference type="PROSITE" id="PS50850"/>
    </source>
</evidence>
<dbReference type="STRING" id="1382522.W6MII9"/>
<keyword evidence="3" id="KW-0813">Transport</keyword>
<feature type="transmembrane region" description="Helical" evidence="8">
    <location>
        <begin position="356"/>
        <end position="376"/>
    </location>
</feature>
<reference evidence="10" key="1">
    <citation type="submission" date="2013-12" db="EMBL/GenBank/DDBJ databases">
        <authorList>
            <person name="Genoscope - CEA"/>
        </authorList>
    </citation>
    <scope>NUCLEOTIDE SEQUENCE</scope>
    <source>
        <strain evidence="10">CBS 1993</strain>
    </source>
</reference>
<name>W6MII9_9ASCO</name>
<dbReference type="PROSITE" id="PS50850">
    <property type="entry name" value="MFS"/>
    <property type="match status" value="1"/>
</dbReference>
<dbReference type="PANTHER" id="PTHR23514">
    <property type="entry name" value="BYPASS OF STOP CODON PROTEIN 6"/>
    <property type="match status" value="1"/>
</dbReference>
<dbReference type="Gene3D" id="1.20.1250.20">
    <property type="entry name" value="MFS general substrate transporter like domains"/>
    <property type="match status" value="2"/>
</dbReference>
<feature type="transmembrane region" description="Helical" evidence="8">
    <location>
        <begin position="144"/>
        <end position="164"/>
    </location>
</feature>
<dbReference type="PANTHER" id="PTHR23514:SF3">
    <property type="entry name" value="BYPASS OF STOP CODON PROTEIN 6"/>
    <property type="match status" value="1"/>
</dbReference>
<dbReference type="InterPro" id="IPR020846">
    <property type="entry name" value="MFS_dom"/>
</dbReference>
<evidence type="ECO:0000256" key="6">
    <source>
        <dbReference type="ARBA" id="ARBA00023136"/>
    </source>
</evidence>
<evidence type="ECO:0000313" key="11">
    <source>
        <dbReference type="Proteomes" id="UP000019384"/>
    </source>
</evidence>
<dbReference type="GO" id="GO:0022857">
    <property type="term" value="F:transmembrane transporter activity"/>
    <property type="evidence" value="ECO:0007669"/>
    <property type="project" value="InterPro"/>
</dbReference>
<evidence type="ECO:0000256" key="4">
    <source>
        <dbReference type="ARBA" id="ARBA00022692"/>
    </source>
</evidence>
<evidence type="ECO:0000313" key="10">
    <source>
        <dbReference type="EMBL" id="CDK25723.1"/>
    </source>
</evidence>
<proteinExistence type="inferred from homology"/>
<sequence length="511" mass="57011">MNSSDTFKPGTDILSIEDPDLEFSHPSHRKLHEPFRSESTSDSSFVLEESTEADEYELQDYNAHSQRFSVDEEIGSKDDYGDETKVYEFEGHLVVENSKNILTSRKLKFQVMTIYASFMIFGMSDQTLGTIMQQLLDTYHIDRSQASLLFISQVVGYFVASMFNGFTHSNFGFFGAYVCAQTFQILCFLIYFMRPPFAVLIAASVMNGYGVGTYDSACSLWVSQLKYSNEIMGLMHAFFGLGSMISPFAITKMLHWGLSWNVYYLVLALGDTGTLISCILVFRDETKWKFRRRLAESSSDPQGTTWDAIKTPQIWFYATTLFIYCGGELTVGVWMYNYYTTILHLSDSYSSYITSGYWTALTAGRAILAFVTGRYFDGREHIATLIYAGLGAITCTLYAVLPNFPLRIASMLAFGFFVGPAFGTTVMVAMRFLPPSLQSSGLGFIAGLGGMGGTVMPYIVGYVSEHTAGGNGQGLVYFPGLCAISFVFAFLLWIGFNIQKRGKSGVAYERL</sequence>
<keyword evidence="6 8" id="KW-0472">Membrane</keyword>
<dbReference type="Pfam" id="PF07690">
    <property type="entry name" value="MFS_1"/>
    <property type="match status" value="1"/>
</dbReference>
<dbReference type="HOGENOM" id="CLU_021993_0_2_1"/>
<dbReference type="OrthoDB" id="413079at2759"/>
<dbReference type="RefSeq" id="XP_022457734.1">
    <property type="nucleotide sequence ID" value="XM_022603899.1"/>
</dbReference>
<keyword evidence="4 8" id="KW-0812">Transmembrane</keyword>
<dbReference type="GO" id="GO:0012505">
    <property type="term" value="C:endomembrane system"/>
    <property type="evidence" value="ECO:0007669"/>
    <property type="project" value="UniProtKB-SubCell"/>
</dbReference>
<dbReference type="GO" id="GO:0016020">
    <property type="term" value="C:membrane"/>
    <property type="evidence" value="ECO:0007669"/>
    <property type="project" value="TreeGrafter"/>
</dbReference>
<gene>
    <name evidence="10" type="ORF">KUCA_T00001693001</name>
</gene>
<dbReference type="GeneID" id="34519122"/>
<keyword evidence="5 8" id="KW-1133">Transmembrane helix</keyword>
<organism evidence="10 11">
    <name type="scientific">Kuraishia capsulata CBS 1993</name>
    <dbReference type="NCBI Taxonomy" id="1382522"/>
    <lineage>
        <taxon>Eukaryota</taxon>
        <taxon>Fungi</taxon>
        <taxon>Dikarya</taxon>
        <taxon>Ascomycota</taxon>
        <taxon>Saccharomycotina</taxon>
        <taxon>Pichiomycetes</taxon>
        <taxon>Pichiales</taxon>
        <taxon>Pichiaceae</taxon>
        <taxon>Kuraishia</taxon>
    </lineage>
</organism>
<protein>
    <recommendedName>
        <fullName evidence="9">Major facilitator superfamily (MFS) profile domain-containing protein</fullName>
    </recommendedName>
</protein>